<dbReference type="InterPro" id="IPR020258">
    <property type="entry name" value="Uncharacterised_YbeF"/>
</dbReference>
<feature type="transmembrane region" description="Helical" evidence="1">
    <location>
        <begin position="6"/>
        <end position="22"/>
    </location>
</feature>
<feature type="transmembrane region" description="Helical" evidence="1">
    <location>
        <begin position="29"/>
        <end position="51"/>
    </location>
</feature>
<dbReference type="EMBL" id="CP063356">
    <property type="protein sequence ID" value="QOY36917.1"/>
    <property type="molecule type" value="Genomic_DNA"/>
</dbReference>
<keyword evidence="1" id="KW-0812">Transmembrane</keyword>
<dbReference type="Proteomes" id="UP000180175">
    <property type="component" value="Chromosome"/>
</dbReference>
<accession>A0A1S2LSX5</accession>
<proteinExistence type="predicted"/>
<evidence type="ECO:0000313" key="2">
    <source>
        <dbReference type="EMBL" id="OIJ15310.1"/>
    </source>
</evidence>
<dbReference type="OrthoDB" id="2938453at2"/>
<evidence type="ECO:0000313" key="3">
    <source>
        <dbReference type="EMBL" id="QOY36917.1"/>
    </source>
</evidence>
<keyword evidence="1" id="KW-0472">Membrane</keyword>
<reference evidence="3" key="4">
    <citation type="submission" date="2020-10" db="EMBL/GenBank/DDBJ databases">
        <authorList>
            <person name="Bassil N.M."/>
            <person name="Lloyd J.R."/>
        </authorList>
    </citation>
    <scope>NUCLEOTIDE SEQUENCE</scope>
    <source>
        <strain evidence="3">NB2006</strain>
    </source>
</reference>
<evidence type="ECO:0000256" key="1">
    <source>
        <dbReference type="SAM" id="Phobius"/>
    </source>
</evidence>
<name>A0A1S2LSX5_9BACI</name>
<reference evidence="3 4" key="2">
    <citation type="journal article" date="2017" name="Genome Announc.">
        <title>Draft Genome Sequences of Four Alkaliphilic Bacteria Belonging to the Anaerobacillus Genus.</title>
        <authorList>
            <person name="Bassil N.M."/>
            <person name="Lloyd J.R."/>
        </authorList>
    </citation>
    <scope>NUCLEOTIDE SEQUENCE [LARGE SCALE GENOMIC DNA]</scope>
    <source>
        <strain evidence="3 4">NB2006</strain>
    </source>
</reference>
<keyword evidence="1" id="KW-1133">Transmembrane helix</keyword>
<feature type="transmembrane region" description="Helical" evidence="1">
    <location>
        <begin position="57"/>
        <end position="79"/>
    </location>
</feature>
<gene>
    <name evidence="3" type="ORF">AWH56_004510</name>
    <name evidence="2" type="ORF">AWH56_11940</name>
</gene>
<organism evidence="2 4">
    <name type="scientific">Anaerobacillus isosaccharinicus</name>
    <dbReference type="NCBI Taxonomy" id="1532552"/>
    <lineage>
        <taxon>Bacteria</taxon>
        <taxon>Bacillati</taxon>
        <taxon>Bacillota</taxon>
        <taxon>Bacilli</taxon>
        <taxon>Bacillales</taxon>
        <taxon>Bacillaceae</taxon>
        <taxon>Anaerobacillus</taxon>
    </lineage>
</organism>
<evidence type="ECO:0000313" key="4">
    <source>
        <dbReference type="Proteomes" id="UP000180175"/>
    </source>
</evidence>
<reference evidence="2 4" key="1">
    <citation type="submission" date="2016-10" db="EMBL/GenBank/DDBJ databases">
        <title>Draft genome sequences of four alkaliphilic bacteria belonging to the Anaerobacillus genus.</title>
        <authorList>
            <person name="Bassil N.M."/>
            <person name="Lloyd J.R."/>
        </authorList>
    </citation>
    <scope>NUCLEOTIDE SEQUENCE [LARGE SCALE GENOMIC DNA]</scope>
    <source>
        <strain evidence="2 4">NB2006</strain>
    </source>
</reference>
<dbReference type="EMBL" id="LQXD01000108">
    <property type="protein sequence ID" value="OIJ15310.1"/>
    <property type="molecule type" value="Genomic_DNA"/>
</dbReference>
<dbReference type="AlphaFoldDB" id="A0A1S2LSX5"/>
<protein>
    <submittedName>
        <fullName evidence="3">DUF2651 family protein</fullName>
    </submittedName>
</protein>
<reference evidence="3 4" key="3">
    <citation type="journal article" date="2019" name="Int. J. Syst. Evol. Microbiol.">
        <title>Anaerobacillus isosaccharinicus sp. nov., an alkaliphilic bacterium which degrades isosaccharinic acid.</title>
        <authorList>
            <person name="Bassil N.M."/>
            <person name="Lloyd J.R."/>
        </authorList>
    </citation>
    <scope>NUCLEOTIDE SEQUENCE [LARGE SCALE GENOMIC DNA]</scope>
    <source>
        <strain evidence="3 4">NB2006</strain>
    </source>
</reference>
<dbReference type="RefSeq" id="WP_071317315.1">
    <property type="nucleotide sequence ID" value="NZ_CP063356.2"/>
</dbReference>
<dbReference type="KEGG" id="aia:AWH56_004510"/>
<keyword evidence="4" id="KW-1185">Reference proteome</keyword>
<dbReference type="Pfam" id="PF10852">
    <property type="entry name" value="DUF2651"/>
    <property type="match status" value="1"/>
</dbReference>
<sequence>MWEIPIYLIFAPVLTIIISLLCRIRFKKYFMAPLIIFFILNIQTVVVPIFYNVGWEGIFGWAIFYTVISLIISLIMWSFRKKYSFPKSA</sequence>